<dbReference type="RefSeq" id="WP_191273278.1">
    <property type="nucleotide sequence ID" value="NZ_BNDS01000009.1"/>
</dbReference>
<feature type="region of interest" description="Disordered" evidence="1">
    <location>
        <begin position="1"/>
        <end position="27"/>
    </location>
</feature>
<feature type="compositionally biased region" description="Basic and acidic residues" evidence="1">
    <location>
        <begin position="1"/>
        <end position="23"/>
    </location>
</feature>
<comment type="caution">
    <text evidence="3">The sequence shown here is derived from an EMBL/GenBank/DDBJ whole genome shotgun (WGS) entry which is preliminary data.</text>
</comment>
<name>A0ABQ3N4P6_9BACI</name>
<protein>
    <recommendedName>
        <fullName evidence="2">Tellurite resistance methyltransferase TehB-like domain-containing protein</fullName>
    </recommendedName>
</protein>
<dbReference type="InterPro" id="IPR015985">
    <property type="entry name" value="TehB-like_dom"/>
</dbReference>
<proteinExistence type="predicted"/>
<evidence type="ECO:0000313" key="4">
    <source>
        <dbReference type="Proteomes" id="UP000637074"/>
    </source>
</evidence>
<dbReference type="Gene3D" id="3.40.50.150">
    <property type="entry name" value="Vaccinia Virus protein VP39"/>
    <property type="match status" value="1"/>
</dbReference>
<dbReference type="Proteomes" id="UP000637074">
    <property type="component" value="Unassembled WGS sequence"/>
</dbReference>
<sequence>MDDKTKWNAKYKERLNEPEEPKPNSRLKSLTTYFSGGTALDIACGLGGNSILLAEHNYLVQAIDISDVAIKFV</sequence>
<dbReference type="Pfam" id="PF03848">
    <property type="entry name" value="TehB"/>
    <property type="match status" value="1"/>
</dbReference>
<evidence type="ECO:0000256" key="1">
    <source>
        <dbReference type="SAM" id="MobiDB-lite"/>
    </source>
</evidence>
<evidence type="ECO:0000259" key="2">
    <source>
        <dbReference type="Pfam" id="PF03848"/>
    </source>
</evidence>
<reference evidence="3 4" key="1">
    <citation type="journal article" date="2022" name="Int. J. Syst. Evol. Microbiol.">
        <title>Neobacillus kokaensis sp. nov., isolated from soil.</title>
        <authorList>
            <person name="Yuki K."/>
            <person name="Matsubara H."/>
            <person name="Yamaguchi S."/>
        </authorList>
    </citation>
    <scope>NUCLEOTIDE SEQUENCE [LARGE SCALE GENOMIC DNA]</scope>
    <source>
        <strain evidence="3 4">LOB 377</strain>
    </source>
</reference>
<dbReference type="EMBL" id="BNDS01000009">
    <property type="protein sequence ID" value="GHH98968.1"/>
    <property type="molecule type" value="Genomic_DNA"/>
</dbReference>
<dbReference type="CDD" id="cd02440">
    <property type="entry name" value="AdoMet_MTases"/>
    <property type="match status" value="1"/>
</dbReference>
<dbReference type="SUPFAM" id="SSF53335">
    <property type="entry name" value="S-adenosyl-L-methionine-dependent methyltransferases"/>
    <property type="match status" value="1"/>
</dbReference>
<organism evidence="3 4">
    <name type="scientific">Neobacillus kokaensis</name>
    <dbReference type="NCBI Taxonomy" id="2759023"/>
    <lineage>
        <taxon>Bacteria</taxon>
        <taxon>Bacillati</taxon>
        <taxon>Bacillota</taxon>
        <taxon>Bacilli</taxon>
        <taxon>Bacillales</taxon>
        <taxon>Bacillaceae</taxon>
        <taxon>Neobacillus</taxon>
    </lineage>
</organism>
<dbReference type="InterPro" id="IPR029063">
    <property type="entry name" value="SAM-dependent_MTases_sf"/>
</dbReference>
<feature type="domain" description="Tellurite resistance methyltransferase TehB-like" evidence="2">
    <location>
        <begin position="29"/>
        <end position="73"/>
    </location>
</feature>
<keyword evidence="4" id="KW-1185">Reference proteome</keyword>
<evidence type="ECO:0000313" key="3">
    <source>
        <dbReference type="EMBL" id="GHH98968.1"/>
    </source>
</evidence>
<accession>A0ABQ3N4P6</accession>
<gene>
    <name evidence="3" type="ORF">AM1BK_25110</name>
</gene>